<accession>A0ABS1JQR6</accession>
<evidence type="ECO:0000259" key="5">
    <source>
        <dbReference type="PROSITE" id="PS50072"/>
    </source>
</evidence>
<dbReference type="InterPro" id="IPR029000">
    <property type="entry name" value="Cyclophilin-like_dom_sf"/>
</dbReference>
<sequence length="189" mass="20264">MSSFTRRAAAVLVLACAAGATWAADAPRVKFNTSAGDIVIEVYPDKAPKTVENFLQYVKDHHYDGTIFHRVINNFMIQGGGMDKNMAEKKTRAPVPHEGAQTGLKNEIGTVAMARTADPNSATAQFYINVANNAFLDPKPGNPGYTVFGKVVSGMDVVDKIKGVQTGRMGMHSDVPVTPVVINSAEIVK</sequence>
<dbReference type="InterPro" id="IPR002130">
    <property type="entry name" value="Cyclophilin-type_PPIase_dom"/>
</dbReference>
<evidence type="ECO:0000313" key="7">
    <source>
        <dbReference type="Proteomes" id="UP000622707"/>
    </source>
</evidence>
<dbReference type="PROSITE" id="PS50072">
    <property type="entry name" value="CSA_PPIASE_2"/>
    <property type="match status" value="1"/>
</dbReference>
<keyword evidence="7" id="KW-1185">Reference proteome</keyword>
<gene>
    <name evidence="6" type="ORF">JI746_12395</name>
</gene>
<comment type="caution">
    <text evidence="6">The sequence shown here is derived from an EMBL/GenBank/DDBJ whole genome shotgun (WGS) entry which is preliminary data.</text>
</comment>
<comment type="catalytic activity">
    <reaction evidence="4">
        <text>[protein]-peptidylproline (omega=180) = [protein]-peptidylproline (omega=0)</text>
        <dbReference type="Rhea" id="RHEA:16237"/>
        <dbReference type="Rhea" id="RHEA-COMP:10747"/>
        <dbReference type="Rhea" id="RHEA-COMP:10748"/>
        <dbReference type="ChEBI" id="CHEBI:83833"/>
        <dbReference type="ChEBI" id="CHEBI:83834"/>
        <dbReference type="EC" id="5.2.1.8"/>
    </reaction>
</comment>
<dbReference type="PANTHER" id="PTHR43246">
    <property type="entry name" value="PEPTIDYL-PROLYL CIS-TRANS ISOMERASE CYP38, CHLOROPLASTIC"/>
    <property type="match status" value="1"/>
</dbReference>
<dbReference type="Gene3D" id="2.40.100.10">
    <property type="entry name" value="Cyclophilin-like"/>
    <property type="match status" value="1"/>
</dbReference>
<name>A0ABS1JQR6_9BURK</name>
<reference evidence="6 7" key="1">
    <citation type="journal article" date="2017" name="Int. J. Syst. Evol. Microbiol.">
        <title>Ramlibacter alkalitolerans sp. nov., alkali-tolerant bacterium isolated from soil of ginseng.</title>
        <authorList>
            <person name="Lee D.H."/>
            <person name="Cha C.J."/>
        </authorList>
    </citation>
    <scope>NUCLEOTIDE SEQUENCE [LARGE SCALE GENOMIC DNA]</scope>
    <source>
        <strain evidence="6 7">KACC 19305</strain>
    </source>
</reference>
<feature type="signal peptide" evidence="4">
    <location>
        <begin position="1"/>
        <end position="23"/>
    </location>
</feature>
<dbReference type="PRINTS" id="PR00153">
    <property type="entry name" value="CSAPPISMRASE"/>
</dbReference>
<keyword evidence="2 4" id="KW-0697">Rotamase</keyword>
<feature type="chain" id="PRO_5044989292" description="Peptidyl-prolyl cis-trans isomerase" evidence="4">
    <location>
        <begin position="24"/>
        <end position="189"/>
    </location>
</feature>
<dbReference type="EMBL" id="JAEQND010000006">
    <property type="protein sequence ID" value="MBL0425910.1"/>
    <property type="molecule type" value="Genomic_DNA"/>
</dbReference>
<protein>
    <recommendedName>
        <fullName evidence="4">Peptidyl-prolyl cis-trans isomerase</fullName>
        <shortName evidence="4">PPIase</shortName>
        <ecNumber evidence="4">5.2.1.8</ecNumber>
    </recommendedName>
</protein>
<dbReference type="Pfam" id="PF00160">
    <property type="entry name" value="Pro_isomerase"/>
    <property type="match status" value="1"/>
</dbReference>
<evidence type="ECO:0000256" key="3">
    <source>
        <dbReference type="ARBA" id="ARBA00023235"/>
    </source>
</evidence>
<keyword evidence="3 4" id="KW-0413">Isomerase</keyword>
<dbReference type="GO" id="GO:0016853">
    <property type="term" value="F:isomerase activity"/>
    <property type="evidence" value="ECO:0007669"/>
    <property type="project" value="UniProtKB-KW"/>
</dbReference>
<keyword evidence="4" id="KW-0732">Signal</keyword>
<comment type="function">
    <text evidence="4">PPIases accelerate the folding of proteins. It catalyzes the cis-trans isomerization of proline imidic peptide bonds in oligopeptides.</text>
</comment>
<dbReference type="CDD" id="cd01920">
    <property type="entry name" value="cyclophilin_EcCYP_like"/>
    <property type="match status" value="1"/>
</dbReference>
<dbReference type="Proteomes" id="UP000622707">
    <property type="component" value="Unassembled WGS sequence"/>
</dbReference>
<dbReference type="EC" id="5.2.1.8" evidence="4"/>
<dbReference type="PROSITE" id="PS00170">
    <property type="entry name" value="CSA_PPIASE_1"/>
    <property type="match status" value="1"/>
</dbReference>
<comment type="similarity">
    <text evidence="1 4">Belongs to the cyclophilin-type PPIase family.</text>
</comment>
<proteinExistence type="inferred from homology"/>
<evidence type="ECO:0000313" key="6">
    <source>
        <dbReference type="EMBL" id="MBL0425910.1"/>
    </source>
</evidence>
<dbReference type="InterPro" id="IPR020892">
    <property type="entry name" value="Cyclophilin-type_PPIase_CS"/>
</dbReference>
<evidence type="ECO:0000256" key="4">
    <source>
        <dbReference type="RuleBase" id="RU363019"/>
    </source>
</evidence>
<evidence type="ECO:0000256" key="2">
    <source>
        <dbReference type="ARBA" id="ARBA00023110"/>
    </source>
</evidence>
<organism evidence="6 7">
    <name type="scientific">Ramlibacter alkalitolerans</name>
    <dbReference type="NCBI Taxonomy" id="2039631"/>
    <lineage>
        <taxon>Bacteria</taxon>
        <taxon>Pseudomonadati</taxon>
        <taxon>Pseudomonadota</taxon>
        <taxon>Betaproteobacteria</taxon>
        <taxon>Burkholderiales</taxon>
        <taxon>Comamonadaceae</taxon>
        <taxon>Ramlibacter</taxon>
    </lineage>
</organism>
<dbReference type="RefSeq" id="WP_201689837.1">
    <property type="nucleotide sequence ID" value="NZ_JAEQND010000006.1"/>
</dbReference>
<evidence type="ECO:0000256" key="1">
    <source>
        <dbReference type="ARBA" id="ARBA00007365"/>
    </source>
</evidence>
<feature type="domain" description="PPIase cyclophilin-type" evidence="5">
    <location>
        <begin position="32"/>
        <end position="187"/>
    </location>
</feature>
<dbReference type="InterPro" id="IPR044665">
    <property type="entry name" value="E_coli_cyclophilin_A-like"/>
</dbReference>
<dbReference type="SUPFAM" id="SSF50891">
    <property type="entry name" value="Cyclophilin-like"/>
    <property type="match status" value="1"/>
</dbReference>